<comment type="caution">
    <text evidence="1">The sequence shown here is derived from an EMBL/GenBank/DDBJ whole genome shotgun (WGS) entry which is preliminary data.</text>
</comment>
<keyword evidence="2" id="KW-1185">Reference proteome</keyword>
<dbReference type="Gene3D" id="2.60.40.640">
    <property type="match status" value="1"/>
</dbReference>
<dbReference type="EMBL" id="BSXU01007185">
    <property type="protein sequence ID" value="GMG56291.1"/>
    <property type="molecule type" value="Genomic_DNA"/>
</dbReference>
<protein>
    <submittedName>
        <fullName evidence="1">Unnamed protein product</fullName>
    </submittedName>
</protein>
<evidence type="ECO:0000313" key="2">
    <source>
        <dbReference type="Proteomes" id="UP001165063"/>
    </source>
</evidence>
<organism evidence="1 2">
    <name type="scientific">Ambrosiozyma monospora</name>
    <name type="common">Yeast</name>
    <name type="synonym">Endomycopsis monosporus</name>
    <dbReference type="NCBI Taxonomy" id="43982"/>
    <lineage>
        <taxon>Eukaryota</taxon>
        <taxon>Fungi</taxon>
        <taxon>Dikarya</taxon>
        <taxon>Ascomycota</taxon>
        <taxon>Saccharomycotina</taxon>
        <taxon>Pichiomycetes</taxon>
        <taxon>Pichiales</taxon>
        <taxon>Pichiaceae</taxon>
        <taxon>Ambrosiozyma</taxon>
    </lineage>
</organism>
<accession>A0A9W6Z097</accession>
<sequence length="232" mass="25870">MTSKATAEFTLQYPTKSQIFSSQLNQVCGTAKLQIPETINNVLSIELGLKGDVRSRKLDAEDYDLSSISLDEDSIEDSISLTSSTSESVLSIKKVNVKVDILFNESKPVYTLGTKVDLPAGTFLEFPIDFQFPSGNFELPSSIDDLSVGDSKLTIRYELYLRIKMATGSIHLPENLDFLTPLKYQGGSAPEYIFTSNTTEEDEGELSEILRYKMKDEKKPASDVQIFPLNQR</sequence>
<name>A0A9W6Z097_AMBMO</name>
<dbReference type="AlphaFoldDB" id="A0A9W6Z097"/>
<evidence type="ECO:0000313" key="1">
    <source>
        <dbReference type="EMBL" id="GMG56291.1"/>
    </source>
</evidence>
<proteinExistence type="predicted"/>
<reference evidence="1" key="1">
    <citation type="submission" date="2023-04" db="EMBL/GenBank/DDBJ databases">
        <title>Ambrosiozyma monospora NBRC 1965.</title>
        <authorList>
            <person name="Ichikawa N."/>
            <person name="Sato H."/>
            <person name="Tonouchi N."/>
        </authorList>
    </citation>
    <scope>NUCLEOTIDE SEQUENCE</scope>
    <source>
        <strain evidence="1">NBRC 1965</strain>
    </source>
</reference>
<gene>
    <name evidence="1" type="ORF">Amon01_000835800</name>
</gene>
<dbReference type="InterPro" id="IPR014752">
    <property type="entry name" value="Arrestin-like_C"/>
</dbReference>
<dbReference type="Proteomes" id="UP001165063">
    <property type="component" value="Unassembled WGS sequence"/>
</dbReference>